<name>A0ABU4W639_9FUSO</name>
<evidence type="ECO:0000256" key="1">
    <source>
        <dbReference type="ARBA" id="ARBA00022475"/>
    </source>
</evidence>
<organism evidence="7 8">
    <name type="scientific">Candidatus Cetobacterium colombiensis</name>
    <dbReference type="NCBI Taxonomy" id="3073100"/>
    <lineage>
        <taxon>Bacteria</taxon>
        <taxon>Fusobacteriati</taxon>
        <taxon>Fusobacteriota</taxon>
        <taxon>Fusobacteriia</taxon>
        <taxon>Fusobacteriales</taxon>
        <taxon>Fusobacteriaceae</taxon>
        <taxon>Cetobacterium</taxon>
    </lineage>
</organism>
<dbReference type="SMART" id="SM00327">
    <property type="entry name" value="VWA"/>
    <property type="match status" value="1"/>
</dbReference>
<keyword evidence="8" id="KW-1185">Reference proteome</keyword>
<feature type="transmembrane region" description="Helical" evidence="5">
    <location>
        <begin position="42"/>
        <end position="64"/>
    </location>
</feature>
<reference evidence="8" key="1">
    <citation type="submission" date="2023-07" db="EMBL/GenBank/DDBJ databases">
        <authorList>
            <person name="Colorado M.A."/>
            <person name="Villamil L.M."/>
            <person name="Melo J.F."/>
            <person name="Rodriguez J.A."/>
            <person name="Ruiz R.Y."/>
        </authorList>
    </citation>
    <scope>NUCLEOTIDE SEQUENCE [LARGE SCALE GENOMIC DNA]</scope>
    <source>
        <strain evidence="8">C33</strain>
    </source>
</reference>
<keyword evidence="1" id="KW-1003">Cell membrane</keyword>
<dbReference type="SUPFAM" id="SSF53300">
    <property type="entry name" value="vWA-like"/>
    <property type="match status" value="1"/>
</dbReference>
<dbReference type="Pfam" id="PF13519">
    <property type="entry name" value="VWA_2"/>
    <property type="match status" value="1"/>
</dbReference>
<dbReference type="PANTHER" id="PTHR22550">
    <property type="entry name" value="SPORE GERMINATION PROTEIN"/>
    <property type="match status" value="1"/>
</dbReference>
<evidence type="ECO:0000313" key="7">
    <source>
        <dbReference type="EMBL" id="MDX8334982.1"/>
    </source>
</evidence>
<evidence type="ECO:0000256" key="3">
    <source>
        <dbReference type="ARBA" id="ARBA00022989"/>
    </source>
</evidence>
<dbReference type="PANTHER" id="PTHR22550:SF5">
    <property type="entry name" value="LEUCINE ZIPPER PROTEIN 4"/>
    <property type="match status" value="1"/>
</dbReference>
<keyword evidence="4 5" id="KW-0472">Membrane</keyword>
<comment type="caution">
    <text evidence="7">The sequence shown here is derived from an EMBL/GenBank/DDBJ whole genome shotgun (WGS) entry which is preliminary data.</text>
</comment>
<evidence type="ECO:0000313" key="8">
    <source>
        <dbReference type="Proteomes" id="UP001279681"/>
    </source>
</evidence>
<dbReference type="Proteomes" id="UP001279681">
    <property type="component" value="Unassembled WGS sequence"/>
</dbReference>
<proteinExistence type="predicted"/>
<dbReference type="EMBL" id="JAVIKH010000001">
    <property type="protein sequence ID" value="MDX8334982.1"/>
    <property type="molecule type" value="Genomic_DNA"/>
</dbReference>
<evidence type="ECO:0000256" key="4">
    <source>
        <dbReference type="ARBA" id="ARBA00023136"/>
    </source>
</evidence>
<feature type="transmembrane region" description="Helical" evidence="5">
    <location>
        <begin position="292"/>
        <end position="310"/>
    </location>
</feature>
<accession>A0ABU4W639</accession>
<evidence type="ECO:0000256" key="2">
    <source>
        <dbReference type="ARBA" id="ARBA00022692"/>
    </source>
</evidence>
<feature type="transmembrane region" description="Helical" evidence="5">
    <location>
        <begin position="6"/>
        <end position="26"/>
    </location>
</feature>
<dbReference type="RefSeq" id="WP_320312395.1">
    <property type="nucleotide sequence ID" value="NZ_JAVIKH010000001.1"/>
</dbReference>
<dbReference type="InterPro" id="IPR036465">
    <property type="entry name" value="vWFA_dom_sf"/>
</dbReference>
<dbReference type="Gene3D" id="3.40.50.410">
    <property type="entry name" value="von Willebrand factor, type A domain"/>
    <property type="match status" value="1"/>
</dbReference>
<keyword evidence="2 5" id="KW-0812">Transmembrane</keyword>
<sequence length="320" mass="36175">MEFGSMSNIKLVVIPILTILFIILGIRKREKILEKIGWKKDIFIMAVKGILISLGTSLVFLALLSPQKLKEEENIKVQGSDLYVLMDISKSMLAEDTYPNRLETSKAELRGILDNLKGDRVGIIPFSDSAYIQMPLTDDYFMAKNYIDAIDSKLISGGGTELLEGLKLANKSFEKTDAKDKNVIIFSDGGEKNQEVLNYVKDNKIKTFIFGVGTDEGSVIPIDNGFIKDDKGNVVVSKLNDSFLKELAKESGGAYYQLDNLNNNNYKKLIQDIGKLDKTSQREEKLNIYEKYYQYPLGLGLIFILIGYFLRRREKEGEYV</sequence>
<dbReference type="PROSITE" id="PS50234">
    <property type="entry name" value="VWFA"/>
    <property type="match status" value="1"/>
</dbReference>
<feature type="domain" description="VWFA" evidence="6">
    <location>
        <begin position="81"/>
        <end position="273"/>
    </location>
</feature>
<gene>
    <name evidence="7" type="ORF">RFV38_00465</name>
</gene>
<dbReference type="InterPro" id="IPR050768">
    <property type="entry name" value="UPF0353/GerABKA_families"/>
</dbReference>
<evidence type="ECO:0000259" key="6">
    <source>
        <dbReference type="PROSITE" id="PS50234"/>
    </source>
</evidence>
<protein>
    <submittedName>
        <fullName evidence="7">VWA domain-containing protein</fullName>
    </submittedName>
</protein>
<dbReference type="InterPro" id="IPR002035">
    <property type="entry name" value="VWF_A"/>
</dbReference>
<evidence type="ECO:0000256" key="5">
    <source>
        <dbReference type="SAM" id="Phobius"/>
    </source>
</evidence>
<keyword evidence="3 5" id="KW-1133">Transmembrane helix</keyword>